<comment type="caution">
    <text evidence="1">The sequence shown here is derived from an EMBL/GenBank/DDBJ whole genome shotgun (WGS) entry which is preliminary data.</text>
</comment>
<evidence type="ECO:0000313" key="2">
    <source>
        <dbReference type="Proteomes" id="UP000656077"/>
    </source>
</evidence>
<sequence>MKRFILASIFFTILIFNIFDIPSVAETKILRRGFYRIENLNLEQNTIYTIQNTSFNEHIYIVIIDNNQNLVQAIRLWPQSQKFNLVPLQSGYKIVVTGDGDLTITK</sequence>
<gene>
    <name evidence="1" type="ORF">GKZ28_18385</name>
</gene>
<dbReference type="RefSeq" id="WP_160360344.1">
    <property type="nucleotide sequence ID" value="NZ_JBLZIA010000027.1"/>
</dbReference>
<dbReference type="Proteomes" id="UP000656077">
    <property type="component" value="Unassembled WGS sequence"/>
</dbReference>
<organism evidence="1 2">
    <name type="scientific">Clostridium chromiireducens</name>
    <dbReference type="NCBI Taxonomy" id="225345"/>
    <lineage>
        <taxon>Bacteria</taxon>
        <taxon>Bacillati</taxon>
        <taxon>Bacillota</taxon>
        <taxon>Clostridia</taxon>
        <taxon>Eubacteriales</taxon>
        <taxon>Clostridiaceae</taxon>
        <taxon>Clostridium</taxon>
    </lineage>
</organism>
<accession>A0A964RQ14</accession>
<evidence type="ECO:0000313" key="1">
    <source>
        <dbReference type="EMBL" id="MVX65652.1"/>
    </source>
</evidence>
<proteinExistence type="predicted"/>
<name>A0A964RQ14_9CLOT</name>
<protein>
    <submittedName>
        <fullName evidence="1">Uncharacterized protein</fullName>
    </submittedName>
</protein>
<reference evidence="1" key="1">
    <citation type="submission" date="2019-12" db="EMBL/GenBank/DDBJ databases">
        <title>Microbes associate with the intestines of laboratory mice.</title>
        <authorList>
            <person name="Navarre W."/>
            <person name="Wong E."/>
        </authorList>
    </citation>
    <scope>NUCLEOTIDE SEQUENCE</scope>
    <source>
        <strain evidence="1">NM79_F5</strain>
    </source>
</reference>
<dbReference type="EMBL" id="WSRQ01000036">
    <property type="protein sequence ID" value="MVX65652.1"/>
    <property type="molecule type" value="Genomic_DNA"/>
</dbReference>
<dbReference type="AlphaFoldDB" id="A0A964RQ14"/>